<dbReference type="Proteomes" id="UP000192727">
    <property type="component" value="Chromosome"/>
</dbReference>
<evidence type="ECO:0000313" key="3">
    <source>
        <dbReference type="Proteomes" id="UP000192727"/>
    </source>
</evidence>
<gene>
    <name evidence="2" type="ORF">B7C51_20645</name>
</gene>
<feature type="transmembrane region" description="Helical" evidence="1">
    <location>
        <begin position="20"/>
        <end position="37"/>
    </location>
</feature>
<reference evidence="2 3" key="1">
    <citation type="submission" date="2017-03" db="EMBL/GenBank/DDBJ databases">
        <title>Paenibacillus larvae genome sequencing.</title>
        <authorList>
            <person name="Dingman D.W."/>
        </authorList>
    </citation>
    <scope>NUCLEOTIDE SEQUENCE [LARGE SCALE GENOMIC DNA]</scope>
    <source>
        <strain evidence="2 3">SAG 10367</strain>
    </source>
</reference>
<protein>
    <submittedName>
        <fullName evidence="2">Uncharacterized protein</fullName>
    </submittedName>
</protein>
<accession>A0A1V0UXQ5</accession>
<keyword evidence="1" id="KW-0812">Transmembrane</keyword>
<proteinExistence type="predicted"/>
<feature type="transmembrane region" description="Helical" evidence="1">
    <location>
        <begin position="73"/>
        <end position="92"/>
    </location>
</feature>
<dbReference type="EMBL" id="CP020557">
    <property type="protein sequence ID" value="ARF69730.1"/>
    <property type="molecule type" value="Genomic_DNA"/>
</dbReference>
<evidence type="ECO:0000256" key="1">
    <source>
        <dbReference type="SAM" id="Phobius"/>
    </source>
</evidence>
<organism evidence="2 3">
    <name type="scientific">Paenibacillus larvae subsp. pulvifaciens</name>
    <dbReference type="NCBI Taxonomy" id="1477"/>
    <lineage>
        <taxon>Bacteria</taxon>
        <taxon>Bacillati</taxon>
        <taxon>Bacillota</taxon>
        <taxon>Bacilli</taxon>
        <taxon>Bacillales</taxon>
        <taxon>Paenibacillaceae</taxon>
        <taxon>Paenibacillus</taxon>
    </lineage>
</organism>
<keyword evidence="1" id="KW-0472">Membrane</keyword>
<sequence>MSEIKRAKMRILKKYELTIIDLWLLIFFSYLITSRFTSNIPKYVLVVLIITALNVIMETLFNKKHTREQKALWFTVATLPFNACIVFLYIIYFA</sequence>
<keyword evidence="1" id="KW-1133">Transmembrane helix</keyword>
<dbReference type="AlphaFoldDB" id="A0A1V0UXQ5"/>
<feature type="transmembrane region" description="Helical" evidence="1">
    <location>
        <begin position="43"/>
        <end position="61"/>
    </location>
</feature>
<evidence type="ECO:0000313" key="2">
    <source>
        <dbReference type="EMBL" id="ARF69730.1"/>
    </source>
</evidence>
<name>A0A1V0UXQ5_9BACL</name>